<evidence type="ECO:0000256" key="8">
    <source>
        <dbReference type="ARBA" id="ARBA00022691"/>
    </source>
</evidence>
<evidence type="ECO:0000256" key="7">
    <source>
        <dbReference type="ARBA" id="ARBA00022679"/>
    </source>
</evidence>
<dbReference type="EMBL" id="LR789937">
    <property type="protein sequence ID" value="CAB3265799.1"/>
    <property type="molecule type" value="mRNA"/>
</dbReference>
<keyword evidence="4" id="KW-0678">Repressor</keyword>
<evidence type="ECO:0000256" key="16">
    <source>
        <dbReference type="SAM" id="MobiDB-lite"/>
    </source>
</evidence>
<evidence type="ECO:0000313" key="17">
    <source>
        <dbReference type="EMBL" id="CAB3265799.1"/>
    </source>
</evidence>
<evidence type="ECO:0000256" key="5">
    <source>
        <dbReference type="ARBA" id="ARBA00022552"/>
    </source>
</evidence>
<dbReference type="FunFam" id="3.40.50.150:FF:000068">
    <property type="entry name" value="Ribosomal RNA-processing protein 8"/>
    <property type="match status" value="1"/>
</dbReference>
<comment type="function">
    <text evidence="13">Essential component of the eNoSC (energy-dependent nucleolar silencing) complex, a complex that mediates silencing of rDNA in response to intracellular energy status and acts by recruiting histone-modifying enzymes. The eNoSC complex is able to sense the energy status of cell: upon glucose starvation, elevation of NAD(+)/NADP(+) ratio activates SIRT1, leading to histone H3 deacetylation followed by dimethylation of H3 at 'Lys-9' (H3K9me2) by SUV39H1 and the formation of silent chromatin in the rDNA locus. In the complex, RRP8 binds to H3K9me2 and probably acts as a methyltransferase. Its substrates are however unknown.</text>
</comment>
<protein>
    <recommendedName>
        <fullName evidence="3 15">Ribosomal RNA-processing protein 8</fullName>
        <ecNumber evidence="15">2.1.1.-</ecNumber>
    </recommendedName>
</protein>
<dbReference type="GO" id="GO:0005677">
    <property type="term" value="C:chromatin silencing complex"/>
    <property type="evidence" value="ECO:0007669"/>
    <property type="project" value="TreeGrafter"/>
</dbReference>
<keyword evidence="12 15" id="KW-0539">Nucleus</keyword>
<accession>A0A6F9DRQ9</accession>
<feature type="compositionally biased region" description="Polar residues" evidence="16">
    <location>
        <begin position="31"/>
        <end position="42"/>
    </location>
</feature>
<dbReference type="GO" id="GO:0042149">
    <property type="term" value="P:cellular response to glucose starvation"/>
    <property type="evidence" value="ECO:0007669"/>
    <property type="project" value="TreeGrafter"/>
</dbReference>
<dbReference type="PANTHER" id="PTHR12787">
    <property type="entry name" value="RIBOSOMAL RNA-PROCESSING PROTEIN 8"/>
    <property type="match status" value="1"/>
</dbReference>
<keyword evidence="7 15" id="KW-0808">Transferase</keyword>
<evidence type="ECO:0000256" key="3">
    <source>
        <dbReference type="ARBA" id="ARBA00020203"/>
    </source>
</evidence>
<evidence type="ECO:0000256" key="14">
    <source>
        <dbReference type="ARBA" id="ARBA00062710"/>
    </source>
</evidence>
<evidence type="ECO:0000256" key="12">
    <source>
        <dbReference type="ARBA" id="ARBA00023242"/>
    </source>
</evidence>
<feature type="region of interest" description="Disordered" evidence="16">
    <location>
        <begin position="1"/>
        <end position="20"/>
    </location>
</feature>
<dbReference type="EC" id="2.1.1.-" evidence="15"/>
<evidence type="ECO:0000256" key="10">
    <source>
        <dbReference type="ARBA" id="ARBA00023015"/>
    </source>
</evidence>
<feature type="region of interest" description="Disordered" evidence="16">
    <location>
        <begin position="31"/>
        <end position="145"/>
    </location>
</feature>
<comment type="subunit">
    <text evidence="14">Component of the eNoSC complex, composed of SIRT1, SUV39H1 and RRP8.</text>
</comment>
<keyword evidence="5 15" id="KW-0698">rRNA processing</keyword>
<comment type="function">
    <text evidence="15">Probable methyltransferase required to silence rDNA.</text>
</comment>
<dbReference type="GO" id="GO:0046015">
    <property type="term" value="P:regulation of transcription by glucose"/>
    <property type="evidence" value="ECO:0007669"/>
    <property type="project" value="TreeGrafter"/>
</dbReference>
<sequence length="375" mass="42783">MFQSADDWESGTNDKPLTDALFGNVSANATENLVKATPTSTKAVDPKLKLTRERWKRRQKNKRRAKKRNNPGGDTQPQKNTDLNGNSEPQQDNDTEDTDLLNLNTRTKPLSKINKGPPKAKQKRFEGKSNDDDKINFSMPTPQNAYERKENVGGLQEKLLNKLSSSRFRFINEQMYTSHSKETVQLFENDPQAFSIYHKGYLNQVSKWPVKPLDLIISWIKARSPKLVVADFGCGEAFLAQNVKNVVHSFDLVAVNKFVTVADITKVPLEDQSVDVAVFCLSLMGTNFVEFLLEANRVLKIKSILKIAEVASRFHNPKGFILNLKKLGFELIKKDVSNTHFYMFDFRKTKHITAAKFDENNMPKLKLQPCLYKKR</sequence>
<keyword evidence="9" id="KW-0156">Chromatin regulator</keyword>
<dbReference type="Gene3D" id="3.40.50.150">
    <property type="entry name" value="Vaccinia Virus protein VP39"/>
    <property type="match status" value="1"/>
</dbReference>
<dbReference type="FunFam" id="1.10.10.2150:FF:000001">
    <property type="entry name" value="Ribosomal RNA-processing protein 8"/>
    <property type="match status" value="1"/>
</dbReference>
<dbReference type="GO" id="GO:0000183">
    <property type="term" value="P:rDNA heterochromatin formation"/>
    <property type="evidence" value="ECO:0007669"/>
    <property type="project" value="TreeGrafter"/>
</dbReference>
<feature type="compositionally biased region" description="Basic and acidic residues" evidence="16">
    <location>
        <begin position="123"/>
        <end position="135"/>
    </location>
</feature>
<feature type="compositionally biased region" description="Basic and acidic residues" evidence="16">
    <location>
        <begin position="44"/>
        <end position="53"/>
    </location>
</feature>
<dbReference type="Pfam" id="PF05148">
    <property type="entry name" value="Methyltransf_8"/>
    <property type="match status" value="1"/>
</dbReference>
<dbReference type="GO" id="GO:0032259">
    <property type="term" value="P:methylation"/>
    <property type="evidence" value="ECO:0007669"/>
    <property type="project" value="UniProtKB-KW"/>
</dbReference>
<keyword evidence="6 15" id="KW-0489">Methyltransferase</keyword>
<dbReference type="SUPFAM" id="SSF53335">
    <property type="entry name" value="S-adenosyl-L-methionine-dependent methyltransferases"/>
    <property type="match status" value="1"/>
</dbReference>
<dbReference type="GO" id="GO:0005730">
    <property type="term" value="C:nucleolus"/>
    <property type="evidence" value="ECO:0007669"/>
    <property type="project" value="UniProtKB-SubCell"/>
</dbReference>
<dbReference type="GO" id="GO:0006364">
    <property type="term" value="P:rRNA processing"/>
    <property type="evidence" value="ECO:0007669"/>
    <property type="project" value="UniProtKB-UniRule"/>
</dbReference>
<dbReference type="GO" id="GO:0033553">
    <property type="term" value="C:rDNA heterochromatin"/>
    <property type="evidence" value="ECO:0007669"/>
    <property type="project" value="TreeGrafter"/>
</dbReference>
<reference evidence="17" key="1">
    <citation type="submission" date="2020-04" db="EMBL/GenBank/DDBJ databases">
        <authorList>
            <person name="Neveu A P."/>
        </authorList>
    </citation>
    <scope>NUCLEOTIDE SEQUENCE</scope>
    <source>
        <tissue evidence="17">Whole embryo</tissue>
    </source>
</reference>
<gene>
    <name evidence="17" type="primary">Rrp8-002</name>
</gene>
<evidence type="ECO:0000256" key="2">
    <source>
        <dbReference type="ARBA" id="ARBA00006301"/>
    </source>
</evidence>
<dbReference type="InterPro" id="IPR042036">
    <property type="entry name" value="RRP8_N"/>
</dbReference>
<proteinExistence type="evidence at transcript level"/>
<keyword evidence="8 15" id="KW-0949">S-adenosyl-L-methionine</keyword>
<evidence type="ECO:0000256" key="9">
    <source>
        <dbReference type="ARBA" id="ARBA00022853"/>
    </source>
</evidence>
<dbReference type="GO" id="GO:0008168">
    <property type="term" value="F:methyltransferase activity"/>
    <property type="evidence" value="ECO:0007669"/>
    <property type="project" value="UniProtKB-KW"/>
</dbReference>
<dbReference type="PANTHER" id="PTHR12787:SF0">
    <property type="entry name" value="RIBOSOMAL RNA-PROCESSING PROTEIN 8"/>
    <property type="match status" value="1"/>
</dbReference>
<keyword evidence="10" id="KW-0805">Transcription regulation</keyword>
<name>A0A6F9DRQ9_9ASCI</name>
<evidence type="ECO:0000256" key="4">
    <source>
        <dbReference type="ARBA" id="ARBA00022491"/>
    </source>
</evidence>
<evidence type="ECO:0000256" key="1">
    <source>
        <dbReference type="ARBA" id="ARBA00004604"/>
    </source>
</evidence>
<feature type="compositionally biased region" description="Basic residues" evidence="16">
    <location>
        <begin position="54"/>
        <end position="69"/>
    </location>
</feature>
<dbReference type="Gene3D" id="1.10.10.2150">
    <property type="entry name" value="Ribosomal RNA-processing protein 8, N-terminal domain"/>
    <property type="match status" value="1"/>
</dbReference>
<evidence type="ECO:0000256" key="11">
    <source>
        <dbReference type="ARBA" id="ARBA00023163"/>
    </source>
</evidence>
<evidence type="ECO:0000256" key="6">
    <source>
        <dbReference type="ARBA" id="ARBA00022603"/>
    </source>
</evidence>
<keyword evidence="11" id="KW-0804">Transcription</keyword>
<feature type="compositionally biased region" description="Polar residues" evidence="16">
    <location>
        <begin position="72"/>
        <end position="90"/>
    </location>
</feature>
<organism evidence="17">
    <name type="scientific">Phallusia mammillata</name>
    <dbReference type="NCBI Taxonomy" id="59560"/>
    <lineage>
        <taxon>Eukaryota</taxon>
        <taxon>Metazoa</taxon>
        <taxon>Chordata</taxon>
        <taxon>Tunicata</taxon>
        <taxon>Ascidiacea</taxon>
        <taxon>Phlebobranchia</taxon>
        <taxon>Ascidiidae</taxon>
        <taxon>Phallusia</taxon>
    </lineage>
</organism>
<evidence type="ECO:0000256" key="15">
    <source>
        <dbReference type="RuleBase" id="RU365074"/>
    </source>
</evidence>
<comment type="subcellular location">
    <subcellularLocation>
        <location evidence="1 15">Nucleus</location>
        <location evidence="1 15">Nucleolus</location>
    </subcellularLocation>
</comment>
<dbReference type="InterPro" id="IPR007823">
    <property type="entry name" value="RRP8"/>
</dbReference>
<evidence type="ECO:0000256" key="13">
    <source>
        <dbReference type="ARBA" id="ARBA00057870"/>
    </source>
</evidence>
<comment type="similarity">
    <text evidence="2 15">Belongs to the methyltransferase superfamily. RRP8 family.</text>
</comment>
<dbReference type="InterPro" id="IPR029063">
    <property type="entry name" value="SAM-dependent_MTases_sf"/>
</dbReference>
<dbReference type="AlphaFoldDB" id="A0A6F9DRQ9"/>